<dbReference type="InterPro" id="IPR004370">
    <property type="entry name" value="4-OT-like_dom"/>
</dbReference>
<dbReference type="Gene3D" id="3.30.429.10">
    <property type="entry name" value="Macrophage Migration Inhibitory Factor"/>
    <property type="match status" value="1"/>
</dbReference>
<name>A0A558JAM0_9GAMM</name>
<evidence type="ECO:0000256" key="1">
    <source>
        <dbReference type="ARBA" id="ARBA00006723"/>
    </source>
</evidence>
<dbReference type="PANTHER" id="PTHR35530">
    <property type="entry name" value="TAUTOMERASE-RELATED"/>
    <property type="match status" value="1"/>
</dbReference>
<evidence type="ECO:0000256" key="2">
    <source>
        <dbReference type="ARBA" id="ARBA00023235"/>
    </source>
</evidence>
<dbReference type="PANTHER" id="PTHR35530:SF1">
    <property type="entry name" value="2-HYDROXYMUCONATE TAUTOMERASE"/>
    <property type="match status" value="1"/>
</dbReference>
<evidence type="ECO:0000259" key="3">
    <source>
        <dbReference type="Pfam" id="PF01361"/>
    </source>
</evidence>
<dbReference type="Proteomes" id="UP000317288">
    <property type="component" value="Unassembled WGS sequence"/>
</dbReference>
<sequence>MPIVTVQQSPGRTKEQRELLVQRITEAFSEAYGTSPEAVTIFLQDFDDEHWAKGGKLHSDRS</sequence>
<protein>
    <submittedName>
        <fullName evidence="4">4-oxalocrotonate tautomerase</fullName>
    </submittedName>
</protein>
<dbReference type="SUPFAM" id="SSF55331">
    <property type="entry name" value="Tautomerase/MIF"/>
    <property type="match status" value="1"/>
</dbReference>
<accession>A0A558JAM0</accession>
<dbReference type="GO" id="GO:0016853">
    <property type="term" value="F:isomerase activity"/>
    <property type="evidence" value="ECO:0007669"/>
    <property type="project" value="UniProtKB-KW"/>
</dbReference>
<feature type="domain" description="4-oxalocrotonate tautomerase-like" evidence="3">
    <location>
        <begin position="2"/>
        <end position="60"/>
    </location>
</feature>
<dbReference type="EMBL" id="VNFE01000002">
    <property type="protein sequence ID" value="TVU90680.1"/>
    <property type="molecule type" value="Genomic_DNA"/>
</dbReference>
<comment type="similarity">
    <text evidence="1">Belongs to the 4-oxalocrotonate tautomerase family.</text>
</comment>
<evidence type="ECO:0000313" key="4">
    <source>
        <dbReference type="EMBL" id="TVU90680.1"/>
    </source>
</evidence>
<evidence type="ECO:0000313" key="5">
    <source>
        <dbReference type="Proteomes" id="UP000317288"/>
    </source>
</evidence>
<dbReference type="InterPro" id="IPR014347">
    <property type="entry name" value="Tautomerase/MIF_sf"/>
</dbReference>
<comment type="caution">
    <text evidence="4">The sequence shown here is derived from an EMBL/GenBank/DDBJ whole genome shotgun (WGS) entry which is preliminary data.</text>
</comment>
<gene>
    <name evidence="4" type="ORF">FQP89_06170</name>
</gene>
<keyword evidence="2" id="KW-0413">Isomerase</keyword>
<dbReference type="AlphaFoldDB" id="A0A558JAM0"/>
<dbReference type="RefSeq" id="WP_035577320.1">
    <property type="nucleotide sequence ID" value="NZ_VNFE01000002.1"/>
</dbReference>
<dbReference type="Pfam" id="PF01361">
    <property type="entry name" value="Tautomerase"/>
    <property type="match status" value="1"/>
</dbReference>
<reference evidence="4 5" key="1">
    <citation type="submission" date="2019-07" db="EMBL/GenBank/DDBJ databases">
        <title>Diversity of Bacteria from Kongsfjorden, Arctic.</title>
        <authorList>
            <person name="Yu Y."/>
        </authorList>
    </citation>
    <scope>NUCLEOTIDE SEQUENCE [LARGE SCALE GENOMIC DNA]</scope>
    <source>
        <strain evidence="4 5">SM1922</strain>
    </source>
</reference>
<proteinExistence type="inferred from homology"/>
<organism evidence="4 5">
    <name type="scientific">Vreelandella titanicae</name>
    <dbReference type="NCBI Taxonomy" id="664683"/>
    <lineage>
        <taxon>Bacteria</taxon>
        <taxon>Pseudomonadati</taxon>
        <taxon>Pseudomonadota</taxon>
        <taxon>Gammaproteobacteria</taxon>
        <taxon>Oceanospirillales</taxon>
        <taxon>Halomonadaceae</taxon>
        <taxon>Vreelandella</taxon>
    </lineage>
</organism>